<comment type="caution">
    <text evidence="1">The sequence shown here is derived from an EMBL/GenBank/DDBJ whole genome shotgun (WGS) entry which is preliminary data.</text>
</comment>
<reference evidence="1" key="1">
    <citation type="submission" date="2021-06" db="EMBL/GenBank/DDBJ databases">
        <authorList>
            <person name="Kallberg Y."/>
            <person name="Tangrot J."/>
            <person name="Rosling A."/>
        </authorList>
    </citation>
    <scope>NUCLEOTIDE SEQUENCE</scope>
    <source>
        <strain evidence="1">MA461A</strain>
    </source>
</reference>
<name>A0ACA9S7J9_9GLOM</name>
<feature type="non-terminal residue" evidence="1">
    <location>
        <position position="1"/>
    </location>
</feature>
<accession>A0ACA9S7J9</accession>
<keyword evidence="2" id="KW-1185">Reference proteome</keyword>
<dbReference type="EMBL" id="CAJVQC010097536">
    <property type="protein sequence ID" value="CAG8829583.1"/>
    <property type="molecule type" value="Genomic_DNA"/>
</dbReference>
<organism evidence="1 2">
    <name type="scientific">Racocetra persica</name>
    <dbReference type="NCBI Taxonomy" id="160502"/>
    <lineage>
        <taxon>Eukaryota</taxon>
        <taxon>Fungi</taxon>
        <taxon>Fungi incertae sedis</taxon>
        <taxon>Mucoromycota</taxon>
        <taxon>Glomeromycotina</taxon>
        <taxon>Glomeromycetes</taxon>
        <taxon>Diversisporales</taxon>
        <taxon>Gigasporaceae</taxon>
        <taxon>Racocetra</taxon>
    </lineage>
</organism>
<evidence type="ECO:0000313" key="1">
    <source>
        <dbReference type="EMBL" id="CAG8829583.1"/>
    </source>
</evidence>
<dbReference type="Proteomes" id="UP000789920">
    <property type="component" value="Unassembled WGS sequence"/>
</dbReference>
<gene>
    <name evidence="1" type="ORF">RPERSI_LOCUS27538</name>
</gene>
<protein>
    <submittedName>
        <fullName evidence="1">31914_t:CDS:1</fullName>
    </submittedName>
</protein>
<sequence length="146" mass="16217">TRQLTSENPYKSLNKGVLGCFLFTELAYLATGIVMIDLSSSWLLDHGDKLRDIVLSQGLLIGGVAVGALIITSFLIGTIGFFTPFKRDGWLIAHCISIVITAIPLLAMGAKIWFKTLDTRRFVTGVWRGWNNNTRAIFENQARMLL</sequence>
<evidence type="ECO:0000313" key="2">
    <source>
        <dbReference type="Proteomes" id="UP000789920"/>
    </source>
</evidence>
<proteinExistence type="predicted"/>